<keyword evidence="12" id="KW-1185">Reference proteome</keyword>
<dbReference type="Pfam" id="PF01385">
    <property type="entry name" value="OrfB_IS605"/>
    <property type="match status" value="1"/>
</dbReference>
<dbReference type="GO" id="GO:0032196">
    <property type="term" value="P:transposition"/>
    <property type="evidence" value="ECO:0007669"/>
    <property type="project" value="UniProtKB-KW"/>
</dbReference>
<dbReference type="InterPro" id="IPR010095">
    <property type="entry name" value="Cas12f1-like_TNB"/>
</dbReference>
<dbReference type="InterPro" id="IPR001959">
    <property type="entry name" value="Transposase"/>
</dbReference>
<dbReference type="NCBIfam" id="NF040570">
    <property type="entry name" value="guided_TnpB"/>
    <property type="match status" value="1"/>
</dbReference>
<evidence type="ECO:0000256" key="2">
    <source>
        <dbReference type="ARBA" id="ARBA00011044"/>
    </source>
</evidence>
<evidence type="ECO:0000256" key="6">
    <source>
        <dbReference type="ARBA" id="ARBA00023125"/>
    </source>
</evidence>
<feature type="domain" description="Transposase putative helix-turn-helix" evidence="10">
    <location>
        <begin position="1"/>
        <end position="46"/>
    </location>
</feature>
<name>A1SZ48_PSYIN</name>
<keyword evidence="4" id="KW-0479">Metal-binding</keyword>
<dbReference type="KEGG" id="pin:Ping_3063"/>
<evidence type="ECO:0000259" key="10">
    <source>
        <dbReference type="Pfam" id="PF12323"/>
    </source>
</evidence>
<accession>A1SZ48</accession>
<feature type="domain" description="Cas12f1-like TNB" evidence="9">
    <location>
        <begin position="288"/>
        <end position="357"/>
    </location>
</feature>
<dbReference type="InterPro" id="IPR021027">
    <property type="entry name" value="Transposase_put_HTH"/>
</dbReference>
<dbReference type="Pfam" id="PF07282">
    <property type="entry name" value="Cas12f1-like_TNB"/>
    <property type="match status" value="1"/>
</dbReference>
<evidence type="ECO:0000313" key="12">
    <source>
        <dbReference type="Proteomes" id="UP000000639"/>
    </source>
</evidence>
<evidence type="ECO:0000313" key="11">
    <source>
        <dbReference type="EMBL" id="ABM04763.1"/>
    </source>
</evidence>
<evidence type="ECO:0000256" key="4">
    <source>
        <dbReference type="ARBA" id="ARBA00022723"/>
    </source>
</evidence>
<dbReference type="PANTHER" id="PTHR30405">
    <property type="entry name" value="TRANSPOSASE"/>
    <property type="match status" value="1"/>
</dbReference>
<dbReference type="Proteomes" id="UP000000639">
    <property type="component" value="Chromosome"/>
</dbReference>
<evidence type="ECO:0000256" key="5">
    <source>
        <dbReference type="ARBA" id="ARBA00022833"/>
    </source>
</evidence>
<comment type="similarity">
    <text evidence="1">In the C-terminal section; belongs to the transposase 35 family.</text>
</comment>
<organism evidence="11 12">
    <name type="scientific">Psychromonas ingrahamii (strain DSM 17664 / CCUG 51855 / 37)</name>
    <dbReference type="NCBI Taxonomy" id="357804"/>
    <lineage>
        <taxon>Bacteria</taxon>
        <taxon>Pseudomonadati</taxon>
        <taxon>Pseudomonadota</taxon>
        <taxon>Gammaproteobacteria</taxon>
        <taxon>Alteromonadales</taxon>
        <taxon>Psychromonadaceae</taxon>
        <taxon>Psychromonas</taxon>
    </lineage>
</organism>
<gene>
    <name evidence="11" type="ordered locus">Ping_3063</name>
</gene>
<keyword evidence="5" id="KW-0862">Zinc</keyword>
<dbReference type="GO" id="GO:0003677">
    <property type="term" value="F:DNA binding"/>
    <property type="evidence" value="ECO:0007669"/>
    <property type="project" value="UniProtKB-KW"/>
</dbReference>
<reference evidence="11 12" key="1">
    <citation type="submission" date="2007-01" db="EMBL/GenBank/DDBJ databases">
        <title>Complete sequence of Psychromonas ingrahamii 37.</title>
        <authorList>
            <consortium name="US DOE Joint Genome Institute"/>
            <person name="Copeland A."/>
            <person name="Lucas S."/>
            <person name="Lapidus A."/>
            <person name="Barry K."/>
            <person name="Detter J.C."/>
            <person name="Glavina del Rio T."/>
            <person name="Hammon N."/>
            <person name="Israni S."/>
            <person name="Dalin E."/>
            <person name="Tice H."/>
            <person name="Pitluck S."/>
            <person name="Thompson L.S."/>
            <person name="Brettin T."/>
            <person name="Bruce D."/>
            <person name="Han C."/>
            <person name="Tapia R."/>
            <person name="Schmutz J."/>
            <person name="Larimer F."/>
            <person name="Land M."/>
            <person name="Hauser L."/>
            <person name="Kyrpides N."/>
            <person name="Ivanova N."/>
            <person name="Staley J."/>
            <person name="Richardson P."/>
        </authorList>
    </citation>
    <scope>NUCLEOTIDE SEQUENCE [LARGE SCALE GENOMIC DNA]</scope>
    <source>
        <strain evidence="11 12">37</strain>
    </source>
</reference>
<dbReference type="GO" id="GO:0006310">
    <property type="term" value="P:DNA recombination"/>
    <property type="evidence" value="ECO:0007669"/>
    <property type="project" value="UniProtKB-KW"/>
</dbReference>
<dbReference type="InterPro" id="IPR051399">
    <property type="entry name" value="RNA-guided_DNA_endo/Transpos"/>
</dbReference>
<dbReference type="HOGENOM" id="CLU_032903_0_0_6"/>
<dbReference type="OrthoDB" id="6917293at2"/>
<dbReference type="AlphaFoldDB" id="A1SZ48"/>
<evidence type="ECO:0000259" key="9">
    <source>
        <dbReference type="Pfam" id="PF07282"/>
    </source>
</evidence>
<feature type="domain" description="Probable transposase IS891/IS1136/IS1341" evidence="8">
    <location>
        <begin position="169"/>
        <end position="275"/>
    </location>
</feature>
<protein>
    <submittedName>
        <fullName evidence="11">Transposase, IS605 OrfB family protein</fullName>
    </submittedName>
</protein>
<dbReference type="GO" id="GO:0046872">
    <property type="term" value="F:metal ion binding"/>
    <property type="evidence" value="ECO:0007669"/>
    <property type="project" value="UniProtKB-KW"/>
</dbReference>
<evidence type="ECO:0000256" key="1">
    <source>
        <dbReference type="ARBA" id="ARBA00008761"/>
    </source>
</evidence>
<proteinExistence type="inferred from homology"/>
<dbReference type="NCBIfam" id="TIGR01766">
    <property type="entry name" value="IS200/IS605 family accessory protein TnpB-like domain"/>
    <property type="match status" value="1"/>
</dbReference>
<keyword evidence="3" id="KW-0815">Transposition</keyword>
<dbReference type="PANTHER" id="PTHR30405:SF25">
    <property type="entry name" value="RNA-GUIDED DNA ENDONUCLEASE INSQ-RELATED"/>
    <property type="match status" value="1"/>
</dbReference>
<keyword evidence="6" id="KW-0238">DNA-binding</keyword>
<sequence length="377" mass="42764">MKKKAYKYRFYPTDEQSLLLAKTFGCVRFIYNRVLKVRTDAYYKDGASVNYSAASKILTELKKDPELVWLKEVASVALQQSLRHQQTAFTNFWDRRAKYPTFKKKNARQSFSLVGTAFRYRDGNIYIPKSNEPLNIRWSQAMPCEPSTITISKDAAGRYFISCLCEIDIKPMPISAKQVGIDLGLTDLYITSDGFKSGNPRHLKRYEAKLAYLQRMLSRKKKGAKNRNKMRLKVAQLHAKIADCRMDATHKATRKLINENQVVCVENLAVKNMIKNPKLAKHIADANWGEFVRQLHYKGVWAGRNVIEIDRWFPSSKRCSTEGCGFVNESLPLSVRRWACPKCGSHHDRDINAAKNIKAVGLTVLASGATGSGAKVA</sequence>
<dbReference type="EMBL" id="CP000510">
    <property type="protein sequence ID" value="ABM04763.1"/>
    <property type="molecule type" value="Genomic_DNA"/>
</dbReference>
<dbReference type="Pfam" id="PF12323">
    <property type="entry name" value="HTH_OrfB_IS605"/>
    <property type="match status" value="1"/>
</dbReference>
<comment type="similarity">
    <text evidence="2">In the N-terminal section; belongs to the transposase 2 family.</text>
</comment>
<dbReference type="STRING" id="357804.Ping_3063"/>
<keyword evidence="7" id="KW-0233">DNA recombination</keyword>
<evidence type="ECO:0000256" key="7">
    <source>
        <dbReference type="ARBA" id="ARBA00023172"/>
    </source>
</evidence>
<dbReference type="eggNOG" id="COG0675">
    <property type="taxonomic scope" value="Bacteria"/>
</dbReference>
<evidence type="ECO:0000259" key="8">
    <source>
        <dbReference type="Pfam" id="PF01385"/>
    </source>
</evidence>
<evidence type="ECO:0000256" key="3">
    <source>
        <dbReference type="ARBA" id="ARBA00022578"/>
    </source>
</evidence>
<dbReference type="RefSeq" id="WP_011771317.1">
    <property type="nucleotide sequence ID" value="NC_008709.1"/>
</dbReference>